<dbReference type="Gene3D" id="3.40.30.10">
    <property type="entry name" value="Glutaredoxin"/>
    <property type="match status" value="1"/>
</dbReference>
<keyword evidence="2" id="KW-1185">Reference proteome</keyword>
<reference evidence="2" key="1">
    <citation type="journal article" date="2018" name="Nat. Microbiol.">
        <title>Leveraging single-cell genomics to expand the fungal tree of life.</title>
        <authorList>
            <person name="Ahrendt S.R."/>
            <person name="Quandt C.A."/>
            <person name="Ciobanu D."/>
            <person name="Clum A."/>
            <person name="Salamov A."/>
            <person name="Andreopoulos B."/>
            <person name="Cheng J.F."/>
            <person name="Woyke T."/>
            <person name="Pelin A."/>
            <person name="Henrissat B."/>
            <person name="Reynolds N.K."/>
            <person name="Benny G.L."/>
            <person name="Smith M.E."/>
            <person name="James T.Y."/>
            <person name="Grigoriev I.V."/>
        </authorList>
    </citation>
    <scope>NUCLEOTIDE SEQUENCE [LARGE SCALE GENOMIC DNA]</scope>
    <source>
        <strain evidence="2">Benny S71-1</strain>
    </source>
</reference>
<dbReference type="PANTHER" id="PTHR30041:SF4">
    <property type="entry name" value="ARSENATE REDUCTASE"/>
    <property type="match status" value="1"/>
</dbReference>
<evidence type="ECO:0000313" key="1">
    <source>
        <dbReference type="EMBL" id="RKP24703.1"/>
    </source>
</evidence>
<dbReference type="EMBL" id="KZ990076">
    <property type="protein sequence ID" value="RKP24703.1"/>
    <property type="molecule type" value="Genomic_DNA"/>
</dbReference>
<dbReference type="Pfam" id="PF03960">
    <property type="entry name" value="ArsC"/>
    <property type="match status" value="1"/>
</dbReference>
<dbReference type="PROSITE" id="PS51353">
    <property type="entry name" value="ARSC"/>
    <property type="match status" value="1"/>
</dbReference>
<dbReference type="InterPro" id="IPR006660">
    <property type="entry name" value="Arsenate_reductase-like"/>
</dbReference>
<dbReference type="AlphaFoldDB" id="A0A4P9YX63"/>
<protein>
    <recommendedName>
        <fullName evidence="3">Arsenate reductase</fullName>
    </recommendedName>
</protein>
<sequence length="141" mass="15327">MSIPTLPRFNTLTLLHNPACSKSRAALALLQERAPSAQPPFELDVVDYLKTPLTKTQLRSLTSYLVAGDSNAGSLRQLLRDEPEINSTVGTTPTAEQLVQVLHEHPAWMQRPIAVDWVRGRAVIGRPPEAVLAIAEGVGEA</sequence>
<gene>
    <name evidence="1" type="ORF">SYNPS1DRAFT_29540</name>
</gene>
<name>A0A4P9YX63_9FUNG</name>
<dbReference type="SUPFAM" id="SSF52833">
    <property type="entry name" value="Thioredoxin-like"/>
    <property type="match status" value="1"/>
</dbReference>
<organism evidence="1 2">
    <name type="scientific">Syncephalis pseudoplumigaleata</name>
    <dbReference type="NCBI Taxonomy" id="1712513"/>
    <lineage>
        <taxon>Eukaryota</taxon>
        <taxon>Fungi</taxon>
        <taxon>Fungi incertae sedis</taxon>
        <taxon>Zoopagomycota</taxon>
        <taxon>Zoopagomycotina</taxon>
        <taxon>Zoopagomycetes</taxon>
        <taxon>Zoopagales</taxon>
        <taxon>Piptocephalidaceae</taxon>
        <taxon>Syncephalis</taxon>
    </lineage>
</organism>
<accession>A0A4P9YX63</accession>
<dbReference type="Proteomes" id="UP000278143">
    <property type="component" value="Unassembled WGS sequence"/>
</dbReference>
<proteinExistence type="predicted"/>
<dbReference type="OrthoDB" id="59229at2759"/>
<evidence type="ECO:0008006" key="3">
    <source>
        <dbReference type="Google" id="ProtNLM"/>
    </source>
</evidence>
<evidence type="ECO:0000313" key="2">
    <source>
        <dbReference type="Proteomes" id="UP000278143"/>
    </source>
</evidence>
<dbReference type="InterPro" id="IPR036249">
    <property type="entry name" value="Thioredoxin-like_sf"/>
</dbReference>
<dbReference type="PANTHER" id="PTHR30041">
    <property type="entry name" value="ARSENATE REDUCTASE"/>
    <property type="match status" value="1"/>
</dbReference>